<keyword evidence="3" id="KW-0804">Transcription</keyword>
<comment type="caution">
    <text evidence="7">The sequence shown here is derived from an EMBL/GenBank/DDBJ whole genome shotgun (WGS) entry which is preliminary data.</text>
</comment>
<evidence type="ECO:0000256" key="1">
    <source>
        <dbReference type="ARBA" id="ARBA00004123"/>
    </source>
</evidence>
<dbReference type="InterPro" id="IPR024097">
    <property type="entry name" value="bHLH_ZIP_TF"/>
</dbReference>
<dbReference type="PANTHER" id="PTHR12565:SF340">
    <property type="entry name" value="TRANSCRIPTION FACTOR BEE 3"/>
    <property type="match status" value="1"/>
</dbReference>
<feature type="compositionally biased region" description="Polar residues" evidence="5">
    <location>
        <begin position="105"/>
        <end position="117"/>
    </location>
</feature>
<evidence type="ECO:0000259" key="6">
    <source>
        <dbReference type="PROSITE" id="PS50888"/>
    </source>
</evidence>
<evidence type="ECO:0000256" key="5">
    <source>
        <dbReference type="SAM" id="MobiDB-lite"/>
    </source>
</evidence>
<evidence type="ECO:0000313" key="8">
    <source>
        <dbReference type="Proteomes" id="UP000886595"/>
    </source>
</evidence>
<dbReference type="GO" id="GO:0046983">
    <property type="term" value="F:protein dimerization activity"/>
    <property type="evidence" value="ECO:0007669"/>
    <property type="project" value="InterPro"/>
</dbReference>
<evidence type="ECO:0000256" key="4">
    <source>
        <dbReference type="ARBA" id="ARBA00023242"/>
    </source>
</evidence>
<evidence type="ECO:0000256" key="3">
    <source>
        <dbReference type="ARBA" id="ARBA00023163"/>
    </source>
</evidence>
<evidence type="ECO:0000256" key="2">
    <source>
        <dbReference type="ARBA" id="ARBA00023015"/>
    </source>
</evidence>
<dbReference type="OrthoDB" id="690068at2759"/>
<dbReference type="InterPro" id="IPR011598">
    <property type="entry name" value="bHLH_dom"/>
</dbReference>
<dbReference type="Proteomes" id="UP000886595">
    <property type="component" value="Unassembled WGS sequence"/>
</dbReference>
<keyword evidence="2" id="KW-0805">Transcription regulation</keyword>
<feature type="domain" description="BHLH" evidence="6">
    <location>
        <begin position="1"/>
        <end position="42"/>
    </location>
</feature>
<feature type="region of interest" description="Disordered" evidence="5">
    <location>
        <begin position="100"/>
        <end position="124"/>
    </location>
</feature>
<dbReference type="EMBL" id="JAAMPC010000011">
    <property type="protein sequence ID" value="KAG2281706.1"/>
    <property type="molecule type" value="Genomic_DNA"/>
</dbReference>
<protein>
    <recommendedName>
        <fullName evidence="6">BHLH domain-containing protein</fullName>
    </recommendedName>
</protein>
<dbReference type="PANTHER" id="PTHR12565">
    <property type="entry name" value="STEROL REGULATORY ELEMENT-BINDING PROTEIN"/>
    <property type="match status" value="1"/>
</dbReference>
<dbReference type="PROSITE" id="PS50888">
    <property type="entry name" value="BHLH"/>
    <property type="match status" value="1"/>
</dbReference>
<reference evidence="7 8" key="1">
    <citation type="submission" date="2020-02" db="EMBL/GenBank/DDBJ databases">
        <authorList>
            <person name="Ma Q."/>
            <person name="Huang Y."/>
            <person name="Song X."/>
            <person name="Pei D."/>
        </authorList>
    </citation>
    <scope>NUCLEOTIDE SEQUENCE [LARGE SCALE GENOMIC DNA]</scope>
    <source>
        <strain evidence="7">Sxm20200214</strain>
        <tissue evidence="7">Leaf</tissue>
    </source>
</reference>
<accession>A0A8X7UMR7</accession>
<sequence length="124" mass="13636">MKSSTRENNKRLKCLQDIVPGCYKAVGMATMLDEIINYVQSLQNQVEFLSMKLTAASSYYEFNSEADAINSMQLISGGITAGTYNDFKEMPVAMESRDLLDEAEGSNSEDVFGSNPTEVAPSLE</sequence>
<dbReference type="SUPFAM" id="SSF47459">
    <property type="entry name" value="HLH, helix-loop-helix DNA-binding domain"/>
    <property type="match status" value="1"/>
</dbReference>
<dbReference type="GO" id="GO:0005634">
    <property type="term" value="C:nucleus"/>
    <property type="evidence" value="ECO:0007669"/>
    <property type="project" value="UniProtKB-SubCell"/>
</dbReference>
<keyword evidence="8" id="KW-1185">Reference proteome</keyword>
<comment type="subcellular location">
    <subcellularLocation>
        <location evidence="1">Nucleus</location>
    </subcellularLocation>
</comment>
<gene>
    <name evidence="7" type="ORF">Bca52824_052926</name>
</gene>
<dbReference type="AlphaFoldDB" id="A0A8X7UMR7"/>
<dbReference type="InterPro" id="IPR036638">
    <property type="entry name" value="HLH_DNA-bd_sf"/>
</dbReference>
<proteinExistence type="predicted"/>
<name>A0A8X7UMR7_BRACI</name>
<organism evidence="7 8">
    <name type="scientific">Brassica carinata</name>
    <name type="common">Ethiopian mustard</name>
    <name type="synonym">Abyssinian cabbage</name>
    <dbReference type="NCBI Taxonomy" id="52824"/>
    <lineage>
        <taxon>Eukaryota</taxon>
        <taxon>Viridiplantae</taxon>
        <taxon>Streptophyta</taxon>
        <taxon>Embryophyta</taxon>
        <taxon>Tracheophyta</taxon>
        <taxon>Spermatophyta</taxon>
        <taxon>Magnoliopsida</taxon>
        <taxon>eudicotyledons</taxon>
        <taxon>Gunneridae</taxon>
        <taxon>Pentapetalae</taxon>
        <taxon>rosids</taxon>
        <taxon>malvids</taxon>
        <taxon>Brassicales</taxon>
        <taxon>Brassicaceae</taxon>
        <taxon>Brassiceae</taxon>
        <taxon>Brassica</taxon>
    </lineage>
</organism>
<dbReference type="GO" id="GO:0003700">
    <property type="term" value="F:DNA-binding transcription factor activity"/>
    <property type="evidence" value="ECO:0007669"/>
    <property type="project" value="TreeGrafter"/>
</dbReference>
<dbReference type="Gene3D" id="4.10.280.10">
    <property type="entry name" value="Helix-loop-helix DNA-binding domain"/>
    <property type="match status" value="1"/>
</dbReference>
<keyword evidence="4" id="KW-0539">Nucleus</keyword>
<evidence type="ECO:0000313" key="7">
    <source>
        <dbReference type="EMBL" id="KAG2281706.1"/>
    </source>
</evidence>